<evidence type="ECO:0008006" key="8">
    <source>
        <dbReference type="Google" id="ProtNLM"/>
    </source>
</evidence>
<dbReference type="GO" id="GO:0046872">
    <property type="term" value="F:metal ion binding"/>
    <property type="evidence" value="ECO:0007669"/>
    <property type="project" value="UniProtKB-KW"/>
</dbReference>
<evidence type="ECO:0000256" key="2">
    <source>
        <dbReference type="ARBA" id="ARBA00022729"/>
    </source>
</evidence>
<dbReference type="InterPro" id="IPR008663">
    <property type="entry name" value="LECT2"/>
</dbReference>
<feature type="region of interest" description="Disordered" evidence="6">
    <location>
        <begin position="84"/>
        <end position="116"/>
    </location>
</feature>
<keyword evidence="4" id="KW-1015">Disulfide bond</keyword>
<dbReference type="AlphaFoldDB" id="A0AA49JKI8"/>
<dbReference type="EMBL" id="CP120682">
    <property type="protein sequence ID" value="WKN40300.1"/>
    <property type="molecule type" value="Genomic_DNA"/>
</dbReference>
<proteinExistence type="inferred from homology"/>
<evidence type="ECO:0000256" key="3">
    <source>
        <dbReference type="ARBA" id="ARBA00022833"/>
    </source>
</evidence>
<dbReference type="PANTHER" id="PTHR11329">
    <property type="entry name" value="LEUKOCYTE CELL-DERIVED CHEMOTAXIN 2"/>
    <property type="match status" value="1"/>
</dbReference>
<keyword evidence="2" id="KW-0732">Signal</keyword>
<comment type="similarity">
    <text evidence="5">Belongs to the LECT2/MIM-1 family.</text>
</comment>
<dbReference type="SUPFAM" id="SSF47090">
    <property type="entry name" value="PGBD-like"/>
    <property type="match status" value="1"/>
</dbReference>
<evidence type="ECO:0000256" key="1">
    <source>
        <dbReference type="ARBA" id="ARBA00022723"/>
    </source>
</evidence>
<dbReference type="Gene3D" id="2.70.70.10">
    <property type="entry name" value="Glucose Permease (Domain IIA)"/>
    <property type="match status" value="1"/>
</dbReference>
<keyword evidence="1" id="KW-0479">Metal-binding</keyword>
<dbReference type="InterPro" id="IPR036366">
    <property type="entry name" value="PGBDSf"/>
</dbReference>
<organism evidence="7">
    <name type="scientific">Roseihalotalea indica</name>
    <dbReference type="NCBI Taxonomy" id="2867963"/>
    <lineage>
        <taxon>Bacteria</taxon>
        <taxon>Pseudomonadati</taxon>
        <taxon>Bacteroidota</taxon>
        <taxon>Cytophagia</taxon>
        <taxon>Cytophagales</taxon>
        <taxon>Catalimonadaceae</taxon>
        <taxon>Roseihalotalea</taxon>
    </lineage>
</organism>
<protein>
    <recommendedName>
        <fullName evidence="8">Peptidoglycan binding-like domain-containing protein</fullName>
    </recommendedName>
</protein>
<dbReference type="InterPro" id="IPR011055">
    <property type="entry name" value="Dup_hybrid_motif"/>
</dbReference>
<dbReference type="Gene3D" id="1.10.101.10">
    <property type="entry name" value="PGBD-like superfamily/PGBD"/>
    <property type="match status" value="1"/>
</dbReference>
<keyword evidence="3" id="KW-0862">Zinc</keyword>
<dbReference type="SUPFAM" id="SSF51261">
    <property type="entry name" value="Duplicated hybrid motif"/>
    <property type="match status" value="1"/>
</dbReference>
<evidence type="ECO:0000256" key="6">
    <source>
        <dbReference type="SAM" id="MobiDB-lite"/>
    </source>
</evidence>
<dbReference type="PANTHER" id="PTHR11329:SF0">
    <property type="entry name" value="LEUKOCYTE CELL-DERIVED CHEMOTAXIN-2"/>
    <property type="match status" value="1"/>
</dbReference>
<reference evidence="7" key="1">
    <citation type="journal article" date="2023" name="Comput. Struct. Biotechnol. J.">
        <title>Discovery of a novel marine Bacteroidetes with a rich repertoire of carbohydrate-active enzymes.</title>
        <authorList>
            <person name="Chen B."/>
            <person name="Liu G."/>
            <person name="Chen Q."/>
            <person name="Wang H."/>
            <person name="Liu L."/>
            <person name="Tang K."/>
        </authorList>
    </citation>
    <scope>NUCLEOTIDE SEQUENCE</scope>
    <source>
        <strain evidence="7">TK19036</strain>
    </source>
</reference>
<gene>
    <name evidence="7" type="ORF">K4G66_16535</name>
</gene>
<evidence type="ECO:0000256" key="4">
    <source>
        <dbReference type="ARBA" id="ARBA00023157"/>
    </source>
</evidence>
<accession>A0AA49JKI8</accession>
<sequence length="238" mass="26223">MIKGSVGKGGKNNPKDVLVIQKLINYHIGELAPLKEIKLDGRYGEETANAIRQFQSKNAISTSELIEPYSVTIQALSPIRYASPTDPIGKQRTSDGYGQGYHGASRGKRKHDGMDVVTRPGKPIYAPLSGIITRLSVPYKDGTDYKKLLGLMIEASDGTTCKIWYIKPLPNIVGRVVEAGKTIIGTSETLQNRYPPKKSKPIPHQKPFYGDMTDHVHVRLHSLKGGKIDPERVIPVVK</sequence>
<evidence type="ECO:0000256" key="5">
    <source>
        <dbReference type="ARBA" id="ARBA00024361"/>
    </source>
</evidence>
<name>A0AA49JKI8_9BACT</name>
<reference evidence="7" key="2">
    <citation type="journal article" date="2024" name="Antonie Van Leeuwenhoek">
        <title>Roseihalotalea indica gen. nov., sp. nov., a halophilic Bacteroidetes from mesopelagic Southwest Indian Ocean with higher carbohydrate metabolic potential.</title>
        <authorList>
            <person name="Chen B."/>
            <person name="Zhang M."/>
            <person name="Lin D."/>
            <person name="Ye J."/>
            <person name="Tang K."/>
        </authorList>
    </citation>
    <scope>NUCLEOTIDE SEQUENCE</scope>
    <source>
        <strain evidence="7">TK19036</strain>
    </source>
</reference>
<dbReference type="InterPro" id="IPR036365">
    <property type="entry name" value="PGBD-like_sf"/>
</dbReference>
<evidence type="ECO:0000313" key="7">
    <source>
        <dbReference type="EMBL" id="WKN40300.1"/>
    </source>
</evidence>